<dbReference type="InterPro" id="IPR051398">
    <property type="entry name" value="Polysacch_Deacetylase"/>
</dbReference>
<dbReference type="SUPFAM" id="SSF88713">
    <property type="entry name" value="Glycoside hydrolase/deacetylase"/>
    <property type="match status" value="1"/>
</dbReference>
<organism evidence="4 5">
    <name type="scientific">Cricetibacter osteomyelitidis</name>
    <dbReference type="NCBI Taxonomy" id="1521931"/>
    <lineage>
        <taxon>Bacteria</taxon>
        <taxon>Pseudomonadati</taxon>
        <taxon>Pseudomonadota</taxon>
        <taxon>Gammaproteobacteria</taxon>
        <taxon>Pasteurellales</taxon>
        <taxon>Pasteurellaceae</taxon>
        <taxon>Cricetibacter</taxon>
    </lineage>
</organism>
<accession>A0A4R2TLP1</accession>
<feature type="domain" description="NodB homology" evidence="3">
    <location>
        <begin position="76"/>
        <end position="143"/>
    </location>
</feature>
<evidence type="ECO:0000313" key="4">
    <source>
        <dbReference type="EMBL" id="TCP95782.1"/>
    </source>
</evidence>
<dbReference type="RefSeq" id="WP_207896718.1">
    <property type="nucleotide sequence ID" value="NZ_SLYB01000007.1"/>
</dbReference>
<evidence type="ECO:0000313" key="5">
    <source>
        <dbReference type="Proteomes" id="UP000295763"/>
    </source>
</evidence>
<dbReference type="GO" id="GO:0005975">
    <property type="term" value="P:carbohydrate metabolic process"/>
    <property type="evidence" value="ECO:0007669"/>
    <property type="project" value="InterPro"/>
</dbReference>
<dbReference type="GO" id="GO:0016810">
    <property type="term" value="F:hydrolase activity, acting on carbon-nitrogen (but not peptide) bonds"/>
    <property type="evidence" value="ECO:0007669"/>
    <property type="project" value="InterPro"/>
</dbReference>
<dbReference type="Pfam" id="PF01522">
    <property type="entry name" value="Polysacc_deac_1"/>
    <property type="match status" value="1"/>
</dbReference>
<reference evidence="4 5" key="1">
    <citation type="submission" date="2019-03" db="EMBL/GenBank/DDBJ databases">
        <title>Genomic Encyclopedia of Type Strains, Phase IV (KMG-IV): sequencing the most valuable type-strain genomes for metagenomic binning, comparative biology and taxonomic classification.</title>
        <authorList>
            <person name="Goeker M."/>
        </authorList>
    </citation>
    <scope>NUCLEOTIDE SEQUENCE [LARGE SCALE GENOMIC DNA]</scope>
    <source>
        <strain evidence="4 5">DSM 28404</strain>
    </source>
</reference>
<sequence length="355" mass="41678">MTYYISFILILSLSYIIYNKKRQNFVHCLMYHNISDTIGNAEISVEEFDLQMAHIQHKTTFKMEELKSLNYQLPKNSILVTFDDGYKSNYILAFPILKKYGIKATIFLNTRYIGTNEEYLNWDEIREMYQSGLVDFQLHTHSHGLTAKTVEVFGFFDENTSKYLKRESYNLFFDGLYDNIQDADKLNGLPIFKMRSQISLAGFRPKNHFVEKYRQLEKQADFIHLSDKDKKKKLTQLFNDNTSELFDKVSKAQFKQILENEITKNKYYIQQELNKEADCLAYPWGHRYKGNIKDLKELGVNVFVTTKKGANSLHLNPHSICRINGDEIKNITDFERALADGSSAFYRKIKKTLKI</sequence>
<dbReference type="GO" id="GO:0005576">
    <property type="term" value="C:extracellular region"/>
    <property type="evidence" value="ECO:0007669"/>
    <property type="project" value="UniProtKB-SubCell"/>
</dbReference>
<protein>
    <submittedName>
        <fullName evidence="4">Polysaccharide deacetylase</fullName>
    </submittedName>
</protein>
<gene>
    <name evidence="4" type="ORF">EDC44_10765</name>
</gene>
<dbReference type="AlphaFoldDB" id="A0A4R2TLP1"/>
<proteinExistence type="predicted"/>
<evidence type="ECO:0000256" key="2">
    <source>
        <dbReference type="ARBA" id="ARBA00022729"/>
    </source>
</evidence>
<dbReference type="Gene3D" id="3.20.20.370">
    <property type="entry name" value="Glycoside hydrolase/deacetylase"/>
    <property type="match status" value="1"/>
</dbReference>
<dbReference type="PANTHER" id="PTHR34216">
    <property type="match status" value="1"/>
</dbReference>
<comment type="subcellular location">
    <subcellularLocation>
        <location evidence="1">Secreted</location>
    </subcellularLocation>
</comment>
<comment type="caution">
    <text evidence="4">The sequence shown here is derived from an EMBL/GenBank/DDBJ whole genome shotgun (WGS) entry which is preliminary data.</text>
</comment>
<name>A0A4R2TLP1_9PAST</name>
<keyword evidence="2" id="KW-0732">Signal</keyword>
<dbReference type="PROSITE" id="PS51677">
    <property type="entry name" value="NODB"/>
    <property type="match status" value="1"/>
</dbReference>
<keyword evidence="5" id="KW-1185">Reference proteome</keyword>
<dbReference type="InterPro" id="IPR002509">
    <property type="entry name" value="NODB_dom"/>
</dbReference>
<dbReference type="PANTHER" id="PTHR34216:SF3">
    <property type="entry name" value="POLY-BETA-1,6-N-ACETYL-D-GLUCOSAMINE N-DEACETYLASE"/>
    <property type="match status" value="1"/>
</dbReference>
<dbReference type="EMBL" id="SLYB01000007">
    <property type="protein sequence ID" value="TCP95782.1"/>
    <property type="molecule type" value="Genomic_DNA"/>
</dbReference>
<evidence type="ECO:0000256" key="1">
    <source>
        <dbReference type="ARBA" id="ARBA00004613"/>
    </source>
</evidence>
<dbReference type="Proteomes" id="UP000295763">
    <property type="component" value="Unassembled WGS sequence"/>
</dbReference>
<dbReference type="InterPro" id="IPR011330">
    <property type="entry name" value="Glyco_hydro/deAcase_b/a-brl"/>
</dbReference>
<evidence type="ECO:0000259" key="3">
    <source>
        <dbReference type="PROSITE" id="PS51677"/>
    </source>
</evidence>